<dbReference type="RefSeq" id="WP_069946306.1">
    <property type="nucleotide sequence ID" value="NZ_CP014143.1"/>
</dbReference>
<protein>
    <submittedName>
        <fullName evidence="2">Uncharacterized protein</fullName>
    </submittedName>
</protein>
<organism evidence="2 3">
    <name type="scientific">Microbulbifer aggregans</name>
    <dbReference type="NCBI Taxonomy" id="1769779"/>
    <lineage>
        <taxon>Bacteria</taxon>
        <taxon>Pseudomonadati</taxon>
        <taxon>Pseudomonadota</taxon>
        <taxon>Gammaproteobacteria</taxon>
        <taxon>Cellvibrionales</taxon>
        <taxon>Microbulbiferaceae</taxon>
        <taxon>Microbulbifer</taxon>
    </lineage>
</organism>
<evidence type="ECO:0000256" key="1">
    <source>
        <dbReference type="SAM" id="Phobius"/>
    </source>
</evidence>
<keyword evidence="1" id="KW-0812">Transmembrane</keyword>
<keyword evidence="1" id="KW-0472">Membrane</keyword>
<evidence type="ECO:0000313" key="3">
    <source>
        <dbReference type="Proteomes" id="UP000095672"/>
    </source>
</evidence>
<gene>
    <name evidence="2" type="ORF">AUP74_00664</name>
</gene>
<dbReference type="Proteomes" id="UP000095672">
    <property type="component" value="Chromosome"/>
</dbReference>
<dbReference type="AlphaFoldDB" id="A0A1C9W4Q9"/>
<proteinExistence type="predicted"/>
<evidence type="ECO:0000313" key="2">
    <source>
        <dbReference type="EMBL" id="AOS96133.1"/>
    </source>
</evidence>
<keyword evidence="1" id="KW-1133">Transmembrane helix</keyword>
<keyword evidence="3" id="KW-1185">Reference proteome</keyword>
<sequence>MSNSSALFVITMAVAGYVYVSTCYKFRYKVARESGYKLYLTSLTYGFILVGVSWFVSKLLFWLPDAFNFEPLVTTTDTDEAVAICIGAFLLSFLLAKRYNQKNIYIRAVNIYRVWRKNDFDLMCFRAMTDFKPLMVSHESGKVYVGYVIDTLSPDEENAHLTILPIYSGYRAPETHQVILVVKYEGVIRLVNSDSNDEREESELEDYYMAFPRDKINSLHIFNENLHHMANRQYAQSEAALGSAKTQEEADALA</sequence>
<dbReference type="KEGG" id="micc:AUP74_00664"/>
<reference evidence="3" key="1">
    <citation type="submission" date="2016-01" db="EMBL/GenBank/DDBJ databases">
        <title>Complete genome sequence of Microbulbifer sp. CCB-MM1, a halophile isolated from Matang Mangrove Forest, Perak.</title>
        <authorList>
            <person name="Moh T.H."/>
            <person name="Dinesh B."/>
            <person name="Lau N.-S."/>
            <person name="Go F."/>
            <person name="Alexander Chong S.-C."/>
        </authorList>
    </citation>
    <scope>NUCLEOTIDE SEQUENCE [LARGE SCALE GENOMIC DNA]</scope>
    <source>
        <strain evidence="3">CCB-MM1</strain>
    </source>
</reference>
<feature type="transmembrane region" description="Helical" evidence="1">
    <location>
        <begin position="6"/>
        <end position="26"/>
    </location>
</feature>
<name>A0A1C9W4Q9_9GAMM</name>
<accession>A0A1C9W4Q9</accession>
<feature type="transmembrane region" description="Helical" evidence="1">
    <location>
        <begin position="81"/>
        <end position="97"/>
    </location>
</feature>
<dbReference type="EMBL" id="CP014143">
    <property type="protein sequence ID" value="AOS96133.1"/>
    <property type="molecule type" value="Genomic_DNA"/>
</dbReference>
<feature type="transmembrane region" description="Helical" evidence="1">
    <location>
        <begin position="38"/>
        <end position="61"/>
    </location>
</feature>
<dbReference type="OrthoDB" id="6058926at2"/>